<evidence type="ECO:0000256" key="1">
    <source>
        <dbReference type="SAM" id="Coils"/>
    </source>
</evidence>
<name>A0ABQ5ESF0_9ASTR</name>
<evidence type="ECO:0000313" key="3">
    <source>
        <dbReference type="Proteomes" id="UP001151760"/>
    </source>
</evidence>
<gene>
    <name evidence="2" type="ORF">Tco_0988634</name>
</gene>
<dbReference type="Proteomes" id="UP001151760">
    <property type="component" value="Unassembled WGS sequence"/>
</dbReference>
<reference evidence="2" key="1">
    <citation type="journal article" date="2022" name="Int. J. Mol. Sci.">
        <title>Draft Genome of Tanacetum Coccineum: Genomic Comparison of Closely Related Tanacetum-Family Plants.</title>
        <authorList>
            <person name="Yamashiro T."/>
            <person name="Shiraishi A."/>
            <person name="Nakayama K."/>
            <person name="Satake H."/>
        </authorList>
    </citation>
    <scope>NUCLEOTIDE SEQUENCE</scope>
</reference>
<comment type="caution">
    <text evidence="2">The sequence shown here is derived from an EMBL/GenBank/DDBJ whole genome shotgun (WGS) entry which is preliminary data.</text>
</comment>
<accession>A0ABQ5ESF0</accession>
<protein>
    <submittedName>
        <fullName evidence="2">Uncharacterized protein</fullName>
    </submittedName>
</protein>
<evidence type="ECO:0000313" key="2">
    <source>
        <dbReference type="EMBL" id="GJT53580.1"/>
    </source>
</evidence>
<keyword evidence="3" id="KW-1185">Reference proteome</keyword>
<keyword evidence="1" id="KW-0175">Coiled coil</keyword>
<sequence>MSDFEKNPTVIALREKISSLSTKIVSLEAEKARLEAVKVSLRKEVDDVRWDRMEVVSKVILYADVELIHSDELGTLVGKLVTFAIVYGRCKAFEKVYAMKEPFELTKVKEFVADLAAPVEVLLSKKPPSIQRHAPSKTQVLVASSQKALPSSVPASKPVSPPADASVVKPLSFQVE</sequence>
<dbReference type="EMBL" id="BQNB010016599">
    <property type="protein sequence ID" value="GJT53580.1"/>
    <property type="molecule type" value="Genomic_DNA"/>
</dbReference>
<proteinExistence type="predicted"/>
<organism evidence="2 3">
    <name type="scientific">Tanacetum coccineum</name>
    <dbReference type="NCBI Taxonomy" id="301880"/>
    <lineage>
        <taxon>Eukaryota</taxon>
        <taxon>Viridiplantae</taxon>
        <taxon>Streptophyta</taxon>
        <taxon>Embryophyta</taxon>
        <taxon>Tracheophyta</taxon>
        <taxon>Spermatophyta</taxon>
        <taxon>Magnoliopsida</taxon>
        <taxon>eudicotyledons</taxon>
        <taxon>Gunneridae</taxon>
        <taxon>Pentapetalae</taxon>
        <taxon>asterids</taxon>
        <taxon>campanulids</taxon>
        <taxon>Asterales</taxon>
        <taxon>Asteraceae</taxon>
        <taxon>Asteroideae</taxon>
        <taxon>Anthemideae</taxon>
        <taxon>Anthemidinae</taxon>
        <taxon>Tanacetum</taxon>
    </lineage>
</organism>
<reference evidence="2" key="2">
    <citation type="submission" date="2022-01" db="EMBL/GenBank/DDBJ databases">
        <authorList>
            <person name="Yamashiro T."/>
            <person name="Shiraishi A."/>
            <person name="Satake H."/>
            <person name="Nakayama K."/>
        </authorList>
    </citation>
    <scope>NUCLEOTIDE SEQUENCE</scope>
</reference>
<feature type="coiled-coil region" evidence="1">
    <location>
        <begin position="10"/>
        <end position="44"/>
    </location>
</feature>